<proteinExistence type="predicted"/>
<sequence length="141" mass="16254">MYSVNSSLRSHFFVPVEIINCLFCAFQPQSSLYRHHLIALKSPFGEKMFDEHIQILQNSNHPTRSPHHNHRGSCCSKFNCLLISIQFNISVLRLIVDLSSTSDISSCSMFRSSSKITDKAYTFYQYSIMALPRNNVYIIQL</sequence>
<dbReference type="EMBL" id="JWZT01004756">
    <property type="protein sequence ID" value="KII63253.1"/>
    <property type="molecule type" value="Genomic_DNA"/>
</dbReference>
<comment type="caution">
    <text evidence="1">The sequence shown here is derived from an EMBL/GenBank/DDBJ whole genome shotgun (WGS) entry which is preliminary data.</text>
</comment>
<protein>
    <submittedName>
        <fullName evidence="1">Uncharacterized protein</fullName>
    </submittedName>
</protein>
<dbReference type="AlphaFoldDB" id="A0A0C2ID32"/>
<organism evidence="1 2">
    <name type="scientific">Thelohanellus kitauei</name>
    <name type="common">Myxosporean</name>
    <dbReference type="NCBI Taxonomy" id="669202"/>
    <lineage>
        <taxon>Eukaryota</taxon>
        <taxon>Metazoa</taxon>
        <taxon>Cnidaria</taxon>
        <taxon>Myxozoa</taxon>
        <taxon>Myxosporea</taxon>
        <taxon>Bivalvulida</taxon>
        <taxon>Platysporina</taxon>
        <taxon>Myxobolidae</taxon>
        <taxon>Thelohanellus</taxon>
    </lineage>
</organism>
<evidence type="ECO:0000313" key="1">
    <source>
        <dbReference type="EMBL" id="KII63253.1"/>
    </source>
</evidence>
<dbReference type="Proteomes" id="UP000031668">
    <property type="component" value="Unassembled WGS sequence"/>
</dbReference>
<keyword evidence="2" id="KW-1185">Reference proteome</keyword>
<name>A0A0C2ID32_THEKT</name>
<accession>A0A0C2ID32</accession>
<reference evidence="1 2" key="1">
    <citation type="journal article" date="2014" name="Genome Biol. Evol.">
        <title>The genome of the myxosporean Thelohanellus kitauei shows adaptations to nutrient acquisition within its fish host.</title>
        <authorList>
            <person name="Yang Y."/>
            <person name="Xiong J."/>
            <person name="Zhou Z."/>
            <person name="Huo F."/>
            <person name="Miao W."/>
            <person name="Ran C."/>
            <person name="Liu Y."/>
            <person name="Zhang J."/>
            <person name="Feng J."/>
            <person name="Wang M."/>
            <person name="Wang M."/>
            <person name="Wang L."/>
            <person name="Yao B."/>
        </authorList>
    </citation>
    <scope>NUCLEOTIDE SEQUENCE [LARGE SCALE GENOMIC DNA]</scope>
    <source>
        <strain evidence="1">Wuqing</strain>
    </source>
</reference>
<gene>
    <name evidence="1" type="ORF">RF11_03957</name>
</gene>
<evidence type="ECO:0000313" key="2">
    <source>
        <dbReference type="Proteomes" id="UP000031668"/>
    </source>
</evidence>